<sequence length="575" mass="65646">MFAALREIGRLGSEESHEKLPIKELKDNEGSLCYVVFDDDSKTVSLERVELYEDVERDLAFMGNYGGQKDQLGVTTNQFKYVLGFDEEGKAVKREKKFALQVISQRLKGTELGNIVDSVLSWYTPDPDKFKDVFEKVRNSKDCKLYTVKILHNGREVILAKEKEYRSLLSASGETVEGTCQICGSNQVLENPDYPNGSILKIFITDKKGFLPHLFEDNVTLAHSVCPSCRSLLVLGSNYVEQRLVSSMGAINAYIIPDLPPRGLEQFLKLYEPSLEGFLLKSLEDVRNAEKEVDDAARDLSVEPRLTILFGKRQQAKFKVWRVIPEVSYLRLIAVVKTFNRSASLLRFSWSPSFKDLYASLPVRETRDGVDPRYFLDFFEAIVLDYPLDPSFVYKAFTESLRCRRYETCENRETMRRSLEDLVLLQHIFIYSMGLLGLMSVSSALPRESDRSRAGEIAESMGLKGGRKGLYLLGYLTAQVGKEQAKKEDKRKAILDRIDFEGMDYEDVKVYANRLAESLRDYNVLQYNEAELGEALRLIEEDSGSLRNPQENVFLILLGYSYTTKQILESTSHRE</sequence>
<evidence type="ECO:0000313" key="3">
    <source>
        <dbReference type="Proteomes" id="UP000276741"/>
    </source>
</evidence>
<dbReference type="Pfam" id="PF09484">
    <property type="entry name" value="Cas_TM1802"/>
    <property type="match status" value="1"/>
</dbReference>
<reference evidence="3" key="2">
    <citation type="submission" date="2018-04" db="EMBL/GenBank/DDBJ databases">
        <title>Complete genome sequence of Sulfodiicoccus acidiphilus strain HS-1.</title>
        <authorList>
            <person name="Sakai H.D."/>
            <person name="Kurosawa N."/>
        </authorList>
    </citation>
    <scope>NUCLEOTIDE SEQUENCE [LARGE SCALE GENOMIC DNA]</scope>
    <source>
        <strain evidence="3">HS-1</strain>
    </source>
</reference>
<dbReference type="InterPro" id="IPR013389">
    <property type="entry name" value="CRISPR-assoc_prot_Cas8b"/>
</dbReference>
<reference evidence="2" key="1">
    <citation type="journal article" date="2014" name="Int. J. Syst. Evol. Microbiol.">
        <title>Complete genome sequence of Corynebacterium casei LMG S-19264T (=DSM 44701T), isolated from a smear-ripened cheese.</title>
        <authorList>
            <consortium name="US DOE Joint Genome Institute (JGI-PGF)"/>
            <person name="Walter F."/>
            <person name="Albersmeier A."/>
            <person name="Kalinowski J."/>
            <person name="Ruckert C."/>
        </authorList>
    </citation>
    <scope>NUCLEOTIDE SEQUENCE</scope>
    <source>
        <strain evidence="2">JCM 31740</strain>
    </source>
</reference>
<organism evidence="1 3">
    <name type="scientific">Sulfodiicoccus acidiphilus</name>
    <dbReference type="NCBI Taxonomy" id="1670455"/>
    <lineage>
        <taxon>Archaea</taxon>
        <taxon>Thermoproteota</taxon>
        <taxon>Thermoprotei</taxon>
        <taxon>Sulfolobales</taxon>
        <taxon>Sulfolobaceae</taxon>
        <taxon>Sulfodiicoccus</taxon>
    </lineage>
</organism>
<protein>
    <recommendedName>
        <fullName evidence="4">Type I-B CRISPR-associated protein Cas8b/Csh1</fullName>
    </recommendedName>
</protein>
<dbReference type="AlphaFoldDB" id="A0A348B5A0"/>
<dbReference type="OrthoDB" id="43805at2157"/>
<gene>
    <name evidence="2" type="ORF">GCM10007116_03400</name>
    <name evidence="1" type="ORF">HS1genome_1741</name>
</gene>
<keyword evidence="3" id="KW-1185">Reference proteome</keyword>
<dbReference type="EMBL" id="AP018553">
    <property type="protein sequence ID" value="BBD73352.1"/>
    <property type="molecule type" value="Genomic_DNA"/>
</dbReference>
<dbReference type="Proteomes" id="UP000616143">
    <property type="component" value="Unassembled WGS sequence"/>
</dbReference>
<reference evidence="2" key="4">
    <citation type="submission" date="2020-09" db="EMBL/GenBank/DDBJ databases">
        <authorList>
            <person name="Sun Q."/>
            <person name="Ohkuma M."/>
        </authorList>
    </citation>
    <scope>NUCLEOTIDE SEQUENCE</scope>
    <source>
        <strain evidence="2">JCM 31740</strain>
    </source>
</reference>
<dbReference type="GeneID" id="38667225"/>
<evidence type="ECO:0000313" key="1">
    <source>
        <dbReference type="EMBL" id="BBD73352.1"/>
    </source>
</evidence>
<dbReference type="Proteomes" id="UP000276741">
    <property type="component" value="Chromosome"/>
</dbReference>
<evidence type="ECO:0008006" key="4">
    <source>
        <dbReference type="Google" id="ProtNLM"/>
    </source>
</evidence>
<proteinExistence type="predicted"/>
<evidence type="ECO:0000313" key="2">
    <source>
        <dbReference type="EMBL" id="GGT88903.1"/>
    </source>
</evidence>
<dbReference type="RefSeq" id="WP_126450504.1">
    <property type="nucleotide sequence ID" value="NZ_AP018553.1"/>
</dbReference>
<dbReference type="KEGG" id="sacd:HS1genome_1741"/>
<reference evidence="1" key="3">
    <citation type="journal article" date="2019" name="BMC Res. Notes">
        <title>Complete genome sequence of the Sulfodiicoccus acidiphilus strain HS-1T, the first crenarchaeon that lacks polB3, isolated from an acidic hot spring in Ohwaku-dani, Hakone, Japan.</title>
        <authorList>
            <person name="Sakai H.D."/>
            <person name="Kurosawa N."/>
        </authorList>
    </citation>
    <scope>NUCLEOTIDE SEQUENCE</scope>
    <source>
        <strain evidence="1">HS-1</strain>
    </source>
</reference>
<accession>A0A348B5A0</accession>
<dbReference type="EMBL" id="BMQS01000003">
    <property type="protein sequence ID" value="GGT88903.1"/>
    <property type="molecule type" value="Genomic_DNA"/>
</dbReference>
<name>A0A348B5A0_9CREN</name>